<reference evidence="1 2" key="1">
    <citation type="submission" date="2018-11" db="EMBL/GenBank/DDBJ databases">
        <title>Sequencing the genomes of 1000 actinobacteria strains.</title>
        <authorList>
            <person name="Klenk H.-P."/>
        </authorList>
    </citation>
    <scope>NUCLEOTIDE SEQUENCE [LARGE SCALE GENOMIC DNA]</scope>
    <source>
        <strain evidence="1 2">DSM 44254</strain>
    </source>
</reference>
<dbReference type="OrthoDB" id="4618973at2"/>
<organism evidence="1 2">
    <name type="scientific">Actinocorallia herbida</name>
    <dbReference type="NCBI Taxonomy" id="58109"/>
    <lineage>
        <taxon>Bacteria</taxon>
        <taxon>Bacillati</taxon>
        <taxon>Actinomycetota</taxon>
        <taxon>Actinomycetes</taxon>
        <taxon>Streptosporangiales</taxon>
        <taxon>Thermomonosporaceae</taxon>
        <taxon>Actinocorallia</taxon>
    </lineage>
</organism>
<dbReference type="Pfam" id="PF10604">
    <property type="entry name" value="Polyketide_cyc2"/>
    <property type="match status" value="1"/>
</dbReference>
<accession>A0A3N1D942</accession>
<evidence type="ECO:0000313" key="2">
    <source>
        <dbReference type="Proteomes" id="UP000272400"/>
    </source>
</evidence>
<sequence>MGAETGAEREWVAEESVLIDASPETVFAAVSDPRQVVRWSPEVFRVWVRDEPIEEFSRFVGFNRRGPFVWFTNCEVTVHDPERVFAFRVMSFGMEVALWGYRLEPVGSGTRLTEYWQDLRRGSRTAPLVSLLGRVFTGTPPARRAALNRAGMRTTLTGIKAALETPADRPST</sequence>
<dbReference type="Proteomes" id="UP000272400">
    <property type="component" value="Unassembled WGS sequence"/>
</dbReference>
<dbReference type="AlphaFoldDB" id="A0A3N1D942"/>
<dbReference type="EMBL" id="RJKE01000001">
    <property type="protein sequence ID" value="ROO90062.1"/>
    <property type="molecule type" value="Genomic_DNA"/>
</dbReference>
<name>A0A3N1D942_9ACTN</name>
<dbReference type="Gene3D" id="3.30.530.20">
    <property type="match status" value="1"/>
</dbReference>
<dbReference type="InterPro" id="IPR019587">
    <property type="entry name" value="Polyketide_cyclase/dehydratase"/>
</dbReference>
<proteinExistence type="predicted"/>
<gene>
    <name evidence="1" type="ORF">EDD29_7775</name>
</gene>
<evidence type="ECO:0000313" key="1">
    <source>
        <dbReference type="EMBL" id="ROO90062.1"/>
    </source>
</evidence>
<protein>
    <submittedName>
        <fullName evidence="1">Polyketide cyclase/dehydrase/lipid transport protein</fullName>
    </submittedName>
</protein>
<comment type="caution">
    <text evidence="1">The sequence shown here is derived from an EMBL/GenBank/DDBJ whole genome shotgun (WGS) entry which is preliminary data.</text>
</comment>
<dbReference type="SUPFAM" id="SSF55961">
    <property type="entry name" value="Bet v1-like"/>
    <property type="match status" value="1"/>
</dbReference>
<keyword evidence="2" id="KW-1185">Reference proteome</keyword>
<dbReference type="RefSeq" id="WP_123669069.1">
    <property type="nucleotide sequence ID" value="NZ_RJKE01000001.1"/>
</dbReference>
<dbReference type="InterPro" id="IPR023393">
    <property type="entry name" value="START-like_dom_sf"/>
</dbReference>